<feature type="compositionally biased region" description="Polar residues" evidence="2">
    <location>
        <begin position="414"/>
        <end position="432"/>
    </location>
</feature>
<keyword evidence="4" id="KW-0540">Nuclease</keyword>
<dbReference type="STRING" id="1429867.A0A0G4PY98"/>
<protein>
    <submittedName>
        <fullName evidence="4">DDE superfamily endonuclease, CENP-B-like</fullName>
    </submittedName>
</protein>
<dbReference type="GO" id="GO:0005634">
    <property type="term" value="C:nucleus"/>
    <property type="evidence" value="ECO:0007669"/>
    <property type="project" value="TreeGrafter"/>
</dbReference>
<dbReference type="Pfam" id="PF03221">
    <property type="entry name" value="HTH_Tnp_Tc5"/>
    <property type="match status" value="1"/>
</dbReference>
<keyword evidence="1" id="KW-0238">DNA-binding</keyword>
<evidence type="ECO:0000313" key="5">
    <source>
        <dbReference type="Proteomes" id="UP000053732"/>
    </source>
</evidence>
<organism evidence="4 5">
    <name type="scientific">Penicillium camemberti (strain FM 013)</name>
    <dbReference type="NCBI Taxonomy" id="1429867"/>
    <lineage>
        <taxon>Eukaryota</taxon>
        <taxon>Fungi</taxon>
        <taxon>Dikarya</taxon>
        <taxon>Ascomycota</taxon>
        <taxon>Pezizomycotina</taxon>
        <taxon>Eurotiomycetes</taxon>
        <taxon>Eurotiomycetidae</taxon>
        <taxon>Eurotiales</taxon>
        <taxon>Aspergillaceae</taxon>
        <taxon>Penicillium</taxon>
    </lineage>
</organism>
<keyword evidence="4" id="KW-0255">Endonuclease</keyword>
<dbReference type="InterPro" id="IPR006600">
    <property type="entry name" value="HTH_CenpB_DNA-bd_dom"/>
</dbReference>
<evidence type="ECO:0000259" key="3">
    <source>
        <dbReference type="PROSITE" id="PS51253"/>
    </source>
</evidence>
<keyword evidence="4" id="KW-0378">Hydrolase</keyword>
<dbReference type="PANTHER" id="PTHR19303">
    <property type="entry name" value="TRANSPOSON"/>
    <property type="match status" value="1"/>
</dbReference>
<sequence length="564" mass="63963">MPNTPLETEIRISSALEAFSTRDRPIIKQLALEFNVSYDTLRRRVRGAGPRTARIPTNRALNAEQEKALHTWIVTLDNAYSPPTAAMVEQCANAILQRSDPTRSPLSKNWVYNFLNRIPKRLDLKFVTQKPKERSRMQAEDISCILIWYERFQNYVQSNDLRPKDIYNFDESGFQIGQGKPQKVVSKSPTAYTPNGGIAEGITTIECVAADGWKMPPWFLVKGQYHMENWYRTTNLPPDWTIAPTPNGYTTDEIAMQWLIAFHKATKPRVSTGGFRLVLMDNHGSHRTKEFIEFANENRIILYCFMPHTTHLSQPLDSAPFQTYKHFFKTNNNSVVQWGGVVDRKCDFFREIINVRAKGLTPRIIRAGFEKTGIYPFNVDLIVDPLLKKVEYGPDLLVFGGGALGSDSEGGTDFPSSITNSPPQGVHRTNQSTKKLEDDIQELEKLAMQQSDLSSRILHRTKLLCQSARISANLAAQYSADNTRILKHKVHRDTRQTKRQIDEGGPLSVKDANRSIKAREDRETAKEERRINRALKKAAASNVAPTPASQILRELRQAIASLEP</sequence>
<dbReference type="AlphaFoldDB" id="A0A0G4PY98"/>
<keyword evidence="5" id="KW-1185">Reference proteome</keyword>
<dbReference type="GO" id="GO:0004519">
    <property type="term" value="F:endonuclease activity"/>
    <property type="evidence" value="ECO:0007669"/>
    <property type="project" value="UniProtKB-KW"/>
</dbReference>
<evidence type="ECO:0000256" key="2">
    <source>
        <dbReference type="SAM" id="MobiDB-lite"/>
    </source>
</evidence>
<accession>A0A0G4PY98</accession>
<dbReference type="InterPro" id="IPR050863">
    <property type="entry name" value="CenT-Element_Derived"/>
</dbReference>
<reference evidence="4 5" key="1">
    <citation type="journal article" date="2014" name="Nat. Commun.">
        <title>Multiple recent horizontal transfers of a large genomic region in cheese making fungi.</title>
        <authorList>
            <person name="Cheeseman K."/>
            <person name="Ropars J."/>
            <person name="Renault P."/>
            <person name="Dupont J."/>
            <person name="Gouzy J."/>
            <person name="Branca A."/>
            <person name="Abraham A.L."/>
            <person name="Ceppi M."/>
            <person name="Conseiller E."/>
            <person name="Debuchy R."/>
            <person name="Malagnac F."/>
            <person name="Goarin A."/>
            <person name="Silar P."/>
            <person name="Lacoste S."/>
            <person name="Sallet E."/>
            <person name="Bensimon A."/>
            <person name="Giraud T."/>
            <person name="Brygoo Y."/>
        </authorList>
    </citation>
    <scope>NUCLEOTIDE SEQUENCE [LARGE SCALE GENOMIC DNA]</scope>
    <source>
        <strain evidence="5">FM 013</strain>
    </source>
</reference>
<dbReference type="Proteomes" id="UP000053732">
    <property type="component" value="Unassembled WGS sequence"/>
</dbReference>
<dbReference type="Pfam" id="PF03184">
    <property type="entry name" value="DDE_1"/>
    <property type="match status" value="1"/>
</dbReference>
<dbReference type="EMBL" id="HG793209">
    <property type="protein sequence ID" value="CRL31135.1"/>
    <property type="molecule type" value="Genomic_DNA"/>
</dbReference>
<dbReference type="PROSITE" id="PS51253">
    <property type="entry name" value="HTH_CENPB"/>
    <property type="match status" value="1"/>
</dbReference>
<dbReference type="PANTHER" id="PTHR19303:SF74">
    <property type="entry name" value="POGO TRANSPOSABLE ELEMENT WITH KRAB DOMAIN"/>
    <property type="match status" value="1"/>
</dbReference>
<evidence type="ECO:0000256" key="1">
    <source>
        <dbReference type="ARBA" id="ARBA00023125"/>
    </source>
</evidence>
<proteinExistence type="predicted"/>
<feature type="region of interest" description="Disordered" evidence="2">
    <location>
        <begin position="408"/>
        <end position="432"/>
    </location>
</feature>
<feature type="domain" description="HTH CENPB-type" evidence="3">
    <location>
        <begin position="53"/>
        <end position="124"/>
    </location>
</feature>
<dbReference type="GO" id="GO:0003677">
    <property type="term" value="F:DNA binding"/>
    <property type="evidence" value="ECO:0007669"/>
    <property type="project" value="UniProtKB-KW"/>
</dbReference>
<gene>
    <name evidence="4" type="ORF">PCAMFM013_S077g000016</name>
</gene>
<evidence type="ECO:0000313" key="4">
    <source>
        <dbReference type="EMBL" id="CRL31135.1"/>
    </source>
</evidence>
<name>A0A0G4PY98_PENC3</name>
<dbReference type="InterPro" id="IPR004875">
    <property type="entry name" value="DDE_SF_endonuclease_dom"/>
</dbReference>